<feature type="transmembrane region" description="Helical" evidence="5">
    <location>
        <begin position="36"/>
        <end position="54"/>
    </location>
</feature>
<evidence type="ECO:0000313" key="7">
    <source>
        <dbReference type="EMBL" id="TXE05858.1"/>
    </source>
</evidence>
<feature type="transmembrane region" description="Helical" evidence="5">
    <location>
        <begin position="61"/>
        <end position="78"/>
    </location>
</feature>
<protein>
    <submittedName>
        <fullName evidence="7">O-antigen ligase family protein</fullName>
    </submittedName>
</protein>
<keyword evidence="3 5" id="KW-1133">Transmembrane helix</keyword>
<dbReference type="RefSeq" id="WP_146894110.1">
    <property type="nucleotide sequence ID" value="NZ_VORX01000009.1"/>
</dbReference>
<feature type="transmembrane region" description="Helical" evidence="5">
    <location>
        <begin position="263"/>
        <end position="281"/>
    </location>
</feature>
<proteinExistence type="predicted"/>
<keyword evidence="8" id="KW-1185">Reference proteome</keyword>
<dbReference type="InterPro" id="IPR007016">
    <property type="entry name" value="O-antigen_ligase-rel_domated"/>
</dbReference>
<organism evidence="7 8">
    <name type="scientific">Gelidibacter salicanalis</name>
    <dbReference type="NCBI Taxonomy" id="291193"/>
    <lineage>
        <taxon>Bacteria</taxon>
        <taxon>Pseudomonadati</taxon>
        <taxon>Bacteroidota</taxon>
        <taxon>Flavobacteriia</taxon>
        <taxon>Flavobacteriales</taxon>
        <taxon>Flavobacteriaceae</taxon>
        <taxon>Gelidibacter</taxon>
    </lineage>
</organism>
<feature type="transmembrane region" description="Helical" evidence="5">
    <location>
        <begin position="168"/>
        <end position="190"/>
    </location>
</feature>
<dbReference type="Proteomes" id="UP000321734">
    <property type="component" value="Unassembled WGS sequence"/>
</dbReference>
<feature type="transmembrane region" description="Helical" evidence="5">
    <location>
        <begin position="12"/>
        <end position="30"/>
    </location>
</feature>
<comment type="subcellular location">
    <subcellularLocation>
        <location evidence="1">Membrane</location>
        <topology evidence="1">Multi-pass membrane protein</topology>
    </subcellularLocation>
</comment>
<dbReference type="InterPro" id="IPR051533">
    <property type="entry name" value="WaaL-like"/>
</dbReference>
<comment type="caution">
    <text evidence="7">The sequence shown here is derived from an EMBL/GenBank/DDBJ whole genome shotgun (WGS) entry which is preliminary data.</text>
</comment>
<evidence type="ECO:0000256" key="4">
    <source>
        <dbReference type="ARBA" id="ARBA00023136"/>
    </source>
</evidence>
<feature type="transmembrane region" description="Helical" evidence="5">
    <location>
        <begin position="238"/>
        <end position="257"/>
    </location>
</feature>
<dbReference type="EMBL" id="VORX01000009">
    <property type="protein sequence ID" value="TXE05858.1"/>
    <property type="molecule type" value="Genomic_DNA"/>
</dbReference>
<evidence type="ECO:0000256" key="1">
    <source>
        <dbReference type="ARBA" id="ARBA00004141"/>
    </source>
</evidence>
<feature type="transmembrane region" description="Helical" evidence="5">
    <location>
        <begin position="290"/>
        <end position="308"/>
    </location>
</feature>
<accession>A0A5C7ABC0</accession>
<feature type="transmembrane region" description="Helical" evidence="5">
    <location>
        <begin position="411"/>
        <end position="426"/>
    </location>
</feature>
<evidence type="ECO:0000256" key="5">
    <source>
        <dbReference type="SAM" id="Phobius"/>
    </source>
</evidence>
<evidence type="ECO:0000313" key="8">
    <source>
        <dbReference type="Proteomes" id="UP000321734"/>
    </source>
</evidence>
<evidence type="ECO:0000259" key="6">
    <source>
        <dbReference type="Pfam" id="PF04932"/>
    </source>
</evidence>
<dbReference type="PANTHER" id="PTHR37422:SF13">
    <property type="entry name" value="LIPOPOLYSACCHARIDE BIOSYNTHESIS PROTEIN PA4999-RELATED"/>
    <property type="match status" value="1"/>
</dbReference>
<keyword evidence="7" id="KW-0436">Ligase</keyword>
<dbReference type="GO" id="GO:0016874">
    <property type="term" value="F:ligase activity"/>
    <property type="evidence" value="ECO:0007669"/>
    <property type="project" value="UniProtKB-KW"/>
</dbReference>
<keyword evidence="4 5" id="KW-0472">Membrane</keyword>
<gene>
    <name evidence="7" type="ORF">ES711_14965</name>
</gene>
<keyword evidence="2 5" id="KW-0812">Transmembrane</keyword>
<feature type="transmembrane region" description="Helical" evidence="5">
    <location>
        <begin position="379"/>
        <end position="399"/>
    </location>
</feature>
<evidence type="ECO:0000256" key="3">
    <source>
        <dbReference type="ARBA" id="ARBA00022989"/>
    </source>
</evidence>
<reference evidence="7 8" key="1">
    <citation type="submission" date="2019-08" db="EMBL/GenBank/DDBJ databases">
        <title>Genome sequence of Gelidibacter salicanalis IC162T.</title>
        <authorList>
            <person name="Bowman J.P."/>
        </authorList>
    </citation>
    <scope>NUCLEOTIDE SEQUENCE [LARGE SCALE GENOMIC DNA]</scope>
    <source>
        <strain evidence="7 8">IC162</strain>
    </source>
</reference>
<dbReference type="Pfam" id="PF04932">
    <property type="entry name" value="Wzy_C"/>
    <property type="match status" value="1"/>
</dbReference>
<sequence length="463" mass="51640">MSAKQRYRYRFTNDAYVALIVLHIIMGIFINLLPEFSTLYFAVVCGFFIFKIIVTPQREKVIWVLFGASYFVAAESLFRMTGGGLFYEFSKYFVILLMGMGMFYDGISGKAYPYFIYLILLVPAVVVASTTLGYELNFRTSVAFVLSGPVCLGASALYCYNKKVSKEVLLQIVACMSYPIVTMTTHLFLFNPSVKEVLTSTGSNFATSGGFGPNQVSTLLGLGMFALTVRFFLKSRTLFLKIFNMLLLAAVSFRALVTLSRGGVFGALIMIAAFLVIIYGVSKYRQKQQIMVSVFLLIVIGFTTWTISLNQSSGLVGNRYSNEDALGREKKDISTGRLELFVHEFEGFKDNPFLGVGASGMKQARLEEDGNIVASHNEISRLLSEHGLLGVLILVILIFKPLDIRSTNRNNIFFYSFLGFWFATINHSAMRIAAPAFLYALALLHVTNEKPPLRRKPSPELPA</sequence>
<dbReference type="GO" id="GO:0016020">
    <property type="term" value="C:membrane"/>
    <property type="evidence" value="ECO:0007669"/>
    <property type="project" value="UniProtKB-SubCell"/>
</dbReference>
<evidence type="ECO:0000256" key="2">
    <source>
        <dbReference type="ARBA" id="ARBA00022692"/>
    </source>
</evidence>
<dbReference type="AlphaFoldDB" id="A0A5C7ABC0"/>
<feature type="domain" description="O-antigen ligase-related" evidence="6">
    <location>
        <begin position="247"/>
        <end position="395"/>
    </location>
</feature>
<feature type="transmembrane region" description="Helical" evidence="5">
    <location>
        <begin position="114"/>
        <end position="134"/>
    </location>
</feature>
<feature type="transmembrane region" description="Helical" evidence="5">
    <location>
        <begin position="90"/>
        <end position="107"/>
    </location>
</feature>
<feature type="transmembrane region" description="Helical" evidence="5">
    <location>
        <begin position="140"/>
        <end position="161"/>
    </location>
</feature>
<dbReference type="OrthoDB" id="1118890at2"/>
<name>A0A5C7ABC0_9FLAO</name>
<dbReference type="PANTHER" id="PTHR37422">
    <property type="entry name" value="TEICHURONIC ACID BIOSYNTHESIS PROTEIN TUAE"/>
    <property type="match status" value="1"/>
</dbReference>
<feature type="transmembrane region" description="Helical" evidence="5">
    <location>
        <begin position="210"/>
        <end position="233"/>
    </location>
</feature>